<keyword evidence="6" id="KW-0148">Chlorophyll</keyword>
<dbReference type="InterPro" id="IPR044766">
    <property type="entry name" value="NPSN/SNAP25-like_N_SNARE"/>
</dbReference>
<dbReference type="GO" id="GO:0016168">
    <property type="term" value="F:chlorophyll binding"/>
    <property type="evidence" value="ECO:0007669"/>
    <property type="project" value="UniProtKB-KW"/>
</dbReference>
<evidence type="ECO:0000256" key="4">
    <source>
        <dbReference type="ARBA" id="ARBA00009480"/>
    </source>
</evidence>
<evidence type="ECO:0000256" key="9">
    <source>
        <dbReference type="ARBA" id="ARBA00022553"/>
    </source>
</evidence>
<dbReference type="PROSITE" id="PS50192">
    <property type="entry name" value="T_SNARE"/>
    <property type="match status" value="1"/>
</dbReference>
<proteinExistence type="inferred from homology"/>
<keyword evidence="25" id="KW-1185">Reference proteome</keyword>
<evidence type="ECO:0000256" key="20">
    <source>
        <dbReference type="ARBA" id="ARBA00023136"/>
    </source>
</evidence>
<evidence type="ECO:0000256" key="21">
    <source>
        <dbReference type="SAM" id="Coils"/>
    </source>
</evidence>
<name>A0AAD1YRE6_9LAMI</name>
<feature type="coiled-coil region" evidence="21">
    <location>
        <begin position="253"/>
        <end position="374"/>
    </location>
</feature>
<dbReference type="SUPFAM" id="SSF103511">
    <property type="entry name" value="Chlorophyll a-b binding protein"/>
    <property type="match status" value="1"/>
</dbReference>
<keyword evidence="21" id="KW-0175">Coiled coil</keyword>
<dbReference type="FunFam" id="1.10.3460.10:FF:000004">
    <property type="entry name" value="Chlorophyll a-b binding protein, chloroplastic"/>
    <property type="match status" value="1"/>
</dbReference>
<dbReference type="SMART" id="SM00397">
    <property type="entry name" value="t_SNARE"/>
    <property type="match status" value="2"/>
</dbReference>
<dbReference type="Proteomes" id="UP000834106">
    <property type="component" value="Chromosome 1"/>
</dbReference>
<keyword evidence="13" id="KW-0603">Photosystem I</keyword>
<dbReference type="Pfam" id="PF00504">
    <property type="entry name" value="Chloroa_b-bind"/>
    <property type="match status" value="1"/>
</dbReference>
<evidence type="ECO:0000313" key="24">
    <source>
        <dbReference type="EMBL" id="CAI9754545.1"/>
    </source>
</evidence>
<accession>A0AAD1YRE6</accession>
<dbReference type="Gene3D" id="1.10.3460.10">
    <property type="entry name" value="Chlorophyll a/b binding protein domain"/>
    <property type="match status" value="1"/>
</dbReference>
<keyword evidence="16" id="KW-0809">Transit peptide</keyword>
<dbReference type="SUPFAM" id="SSF58038">
    <property type="entry name" value="SNARE fusion complex"/>
    <property type="match status" value="2"/>
</dbReference>
<evidence type="ECO:0000256" key="14">
    <source>
        <dbReference type="ARBA" id="ARBA00022842"/>
    </source>
</evidence>
<comment type="similarity">
    <text evidence="4">Belongs to the SNAP-25 family.</text>
</comment>
<dbReference type="GO" id="GO:0009535">
    <property type="term" value="C:chloroplast thylakoid membrane"/>
    <property type="evidence" value="ECO:0007669"/>
    <property type="project" value="UniProtKB-SubCell"/>
</dbReference>
<feature type="coiled-coil region" evidence="21">
    <location>
        <begin position="428"/>
        <end position="483"/>
    </location>
</feature>
<evidence type="ECO:0000256" key="6">
    <source>
        <dbReference type="ARBA" id="ARBA00022494"/>
    </source>
</evidence>
<dbReference type="PANTHER" id="PTHR36390">
    <property type="entry name" value="MYOSIN HEAVY CHAIN-LIKE PROTEIN"/>
    <property type="match status" value="1"/>
</dbReference>
<evidence type="ECO:0000256" key="3">
    <source>
        <dbReference type="ARBA" id="ARBA00007259"/>
    </source>
</evidence>
<keyword evidence="18" id="KW-0157">Chromophore</keyword>
<reference evidence="24" key="1">
    <citation type="submission" date="2023-05" db="EMBL/GenBank/DDBJ databases">
        <authorList>
            <person name="Huff M."/>
        </authorList>
    </citation>
    <scope>NUCLEOTIDE SEQUENCE</scope>
</reference>
<dbReference type="Gene3D" id="1.20.5.110">
    <property type="match status" value="2"/>
</dbReference>
<dbReference type="InterPro" id="IPR022796">
    <property type="entry name" value="Chloroa_b-bind"/>
</dbReference>
<dbReference type="GO" id="GO:0016192">
    <property type="term" value="P:vesicle-mediated transport"/>
    <property type="evidence" value="ECO:0007669"/>
    <property type="project" value="UniProtKB-ARBA"/>
</dbReference>
<evidence type="ECO:0000259" key="23">
    <source>
        <dbReference type="PROSITE" id="PS50192"/>
    </source>
</evidence>
<dbReference type="FunFam" id="1.20.5.110:FF:000031">
    <property type="entry name" value="SNAP25 homologous protein SNAP33"/>
    <property type="match status" value="1"/>
</dbReference>
<dbReference type="GO" id="GO:0015979">
    <property type="term" value="P:photosynthesis"/>
    <property type="evidence" value="ECO:0007669"/>
    <property type="project" value="UniProtKB-KW"/>
</dbReference>
<feature type="region of interest" description="Disordered" evidence="22">
    <location>
        <begin position="875"/>
        <end position="925"/>
    </location>
</feature>
<feature type="region of interest" description="Disordered" evidence="22">
    <location>
        <begin position="987"/>
        <end position="1024"/>
    </location>
</feature>
<sequence>MAANALMSCGVAAVCPSVLSSSKSKFAASVPVAGGATNTTARFTMSADWMPGEPRPPYLDGSAPGDFGFDPLRLGEVPENLERYKESELIHCRWAMLAVPGILIPEALGLGNWVKAQEWAAVPGGQATYLGNPVPWGTLPTILVIEFLAIAFVEHQRSMEKDPEKKKYPGGAFDPLGYSKDPAKLHELKVKEIKNGRLALLAFVGFCVQQSAYPGTGPLENLATHLADPWHNNIGDMSGELVDGGGSSFDVELSDIRARCKELKKEKEMLKDSKSQSFEFIRSLEMHVKTLSNAHAEDKKRIQGLERELSNCSQEIDFLQDQLNTRNSDVNCLGEEICCLQLKLADMEILEEEVERLREQVKITESEKSFLLHEIDDKAVELTNSTLCIEKLEESISSIGLEYQCEIESMKLDSVALEQNLFETTKTLEERTQENSRMNELIQEHKLRFQEAEKVIVSLDKENKDLKEKLQTSDENAKSFVEKVEEKFREWLVNDDVHPSSNQEKYTRTCGNILGPLLAKLAIPGASDADLKNKMDEMPRQIAEYECVVKQLKEELRMERLKAKEEAEDLAQEMAELRYQMTGMLEEERKRRAYVEHVSLQRISELEAQIAKEQQKSFNSQELAVRHIHEVFVVKKISIDEVCEAMPNVVLKDFLADFRTTSSPYRLQETFSRSRFVGVLSERALSSALFPIEDNPLHLCLKFQVIKLKKVKFHPTFFCCSNPFDDDSLVNNQTLEPSRRTSSDPSLVTPNSRMKLFDDDEIKGTSSYKNSITSAERNRYRNDFHDSGGFEAQSVQELENYSVYKAEETTKTVNNCLKIAEDIREDATKTLVTLHQQGEQITRTHMVAADMDHDLSRGEKLLGSLGGIFSKTWKPKKGRPITGPVITRDDPVHRKGNHLEQRERLGLTSARKERTTRTPPPEPTNALQKVEVEKVKQDDALSDLSNILGELKDMAIDMGSEIERQNKALDPLENDVEELVVRVKAAALSSPQSPPHFRPQYTGQHQPPPLVPPPSRPPYDHNDEIDMRFGIEKRLVPSGPNPLHN</sequence>
<keyword evidence="8" id="KW-0602">Photosynthesis</keyword>
<dbReference type="GO" id="GO:0015031">
    <property type="term" value="P:protein transport"/>
    <property type="evidence" value="ECO:0007669"/>
    <property type="project" value="UniProtKB-KW"/>
</dbReference>
<keyword evidence="7" id="KW-0150">Chloroplast</keyword>
<protein>
    <recommendedName>
        <fullName evidence="23">t-SNARE coiled-coil homology domain-containing protein</fullName>
    </recommendedName>
</protein>
<keyword evidence="9" id="KW-0597">Phosphoprotein</keyword>
<keyword evidence="17" id="KW-1133">Transmembrane helix</keyword>
<feature type="domain" description="T-SNARE coiled-coil homology" evidence="23">
    <location>
        <begin position="936"/>
        <end position="993"/>
    </location>
</feature>
<comment type="similarity">
    <text evidence="3">Belongs to the light-harvesting chlorophyll a/b-binding (LHC) protein family.</text>
</comment>
<evidence type="ECO:0000256" key="12">
    <source>
        <dbReference type="ARBA" id="ARBA00022723"/>
    </source>
</evidence>
<evidence type="ECO:0000313" key="25">
    <source>
        <dbReference type="Proteomes" id="UP000834106"/>
    </source>
</evidence>
<dbReference type="GO" id="GO:0009522">
    <property type="term" value="C:photosystem I"/>
    <property type="evidence" value="ECO:0007669"/>
    <property type="project" value="UniProtKB-KW"/>
</dbReference>
<evidence type="ECO:0000256" key="7">
    <source>
        <dbReference type="ARBA" id="ARBA00022528"/>
    </source>
</evidence>
<dbReference type="GO" id="GO:0005484">
    <property type="term" value="F:SNAP receptor activity"/>
    <property type="evidence" value="ECO:0007669"/>
    <property type="project" value="InterPro"/>
</dbReference>
<keyword evidence="12" id="KW-0479">Metal-binding</keyword>
<evidence type="ECO:0000256" key="17">
    <source>
        <dbReference type="ARBA" id="ARBA00022989"/>
    </source>
</evidence>
<evidence type="ECO:0000256" key="22">
    <source>
        <dbReference type="SAM" id="MobiDB-lite"/>
    </source>
</evidence>
<evidence type="ECO:0000256" key="10">
    <source>
        <dbReference type="ARBA" id="ARBA00022640"/>
    </source>
</evidence>
<keyword evidence="11" id="KW-0812">Transmembrane</keyword>
<gene>
    <name evidence="24" type="ORF">FPE_LOCUS1976</name>
</gene>
<dbReference type="InterPro" id="IPR000727">
    <property type="entry name" value="T_SNARE_dom"/>
</dbReference>
<comment type="function">
    <text evidence="1">The light-harvesting complex (LHC) functions as a light receptor, it captures and delivers excitation energy to photosystems with which it is closely associated.</text>
</comment>
<evidence type="ECO:0000256" key="18">
    <source>
        <dbReference type="ARBA" id="ARBA00022991"/>
    </source>
</evidence>
<feature type="coiled-coil region" evidence="21">
    <location>
        <begin position="535"/>
        <end position="587"/>
    </location>
</feature>
<keyword evidence="20" id="KW-0472">Membrane</keyword>
<comment type="subcellular location">
    <subcellularLocation>
        <location evidence="2">Plastid</location>
        <location evidence="2">Chloroplast thylakoid membrane</location>
        <topology evidence="2">Multi-pass membrane protein</topology>
    </subcellularLocation>
</comment>
<keyword evidence="5" id="KW-0813">Transport</keyword>
<organism evidence="24 25">
    <name type="scientific">Fraxinus pennsylvanica</name>
    <dbReference type="NCBI Taxonomy" id="56036"/>
    <lineage>
        <taxon>Eukaryota</taxon>
        <taxon>Viridiplantae</taxon>
        <taxon>Streptophyta</taxon>
        <taxon>Embryophyta</taxon>
        <taxon>Tracheophyta</taxon>
        <taxon>Spermatophyta</taxon>
        <taxon>Magnoliopsida</taxon>
        <taxon>eudicotyledons</taxon>
        <taxon>Gunneridae</taxon>
        <taxon>Pentapetalae</taxon>
        <taxon>asterids</taxon>
        <taxon>lamiids</taxon>
        <taxon>Lamiales</taxon>
        <taxon>Oleaceae</taxon>
        <taxon>Oleeae</taxon>
        <taxon>Fraxinus</taxon>
    </lineage>
</organism>
<evidence type="ECO:0000256" key="2">
    <source>
        <dbReference type="ARBA" id="ARBA00004454"/>
    </source>
</evidence>
<keyword evidence="19" id="KW-0793">Thylakoid</keyword>
<evidence type="ECO:0000256" key="16">
    <source>
        <dbReference type="ARBA" id="ARBA00022946"/>
    </source>
</evidence>
<evidence type="ECO:0000256" key="1">
    <source>
        <dbReference type="ARBA" id="ARBA00003803"/>
    </source>
</evidence>
<dbReference type="GO" id="GO:0046872">
    <property type="term" value="F:metal ion binding"/>
    <property type="evidence" value="ECO:0007669"/>
    <property type="project" value="UniProtKB-KW"/>
</dbReference>
<evidence type="ECO:0000256" key="11">
    <source>
        <dbReference type="ARBA" id="ARBA00022692"/>
    </source>
</evidence>
<keyword evidence="10" id="KW-0934">Plastid</keyword>
<evidence type="ECO:0000256" key="15">
    <source>
        <dbReference type="ARBA" id="ARBA00022927"/>
    </source>
</evidence>
<dbReference type="EMBL" id="OU503036">
    <property type="protein sequence ID" value="CAI9754545.1"/>
    <property type="molecule type" value="Genomic_DNA"/>
</dbReference>
<feature type="compositionally biased region" description="Pro residues" evidence="22">
    <location>
        <begin position="1006"/>
        <end position="1017"/>
    </location>
</feature>
<dbReference type="CDD" id="cd15861">
    <property type="entry name" value="SNARE_SNAP25N_23N_29N_SEC9N"/>
    <property type="match status" value="1"/>
</dbReference>
<evidence type="ECO:0000256" key="13">
    <source>
        <dbReference type="ARBA" id="ARBA00022836"/>
    </source>
</evidence>
<dbReference type="AlphaFoldDB" id="A0AAD1YRE6"/>
<keyword evidence="15" id="KW-0653">Protein transport</keyword>
<dbReference type="PANTHER" id="PTHR36390:SF1">
    <property type="entry name" value="MYOSIN HEAVY CHAIN-LIKE PROTEIN"/>
    <property type="match status" value="1"/>
</dbReference>
<keyword evidence="14" id="KW-0460">Magnesium</keyword>
<evidence type="ECO:0000256" key="8">
    <source>
        <dbReference type="ARBA" id="ARBA00022531"/>
    </source>
</evidence>
<evidence type="ECO:0000256" key="19">
    <source>
        <dbReference type="ARBA" id="ARBA00023078"/>
    </source>
</evidence>
<evidence type="ECO:0000256" key="5">
    <source>
        <dbReference type="ARBA" id="ARBA00022448"/>
    </source>
</evidence>
<dbReference type="GO" id="GO:0031201">
    <property type="term" value="C:SNARE complex"/>
    <property type="evidence" value="ECO:0007669"/>
    <property type="project" value="InterPro"/>
</dbReference>
<dbReference type="CDD" id="cd15841">
    <property type="entry name" value="SNARE_Qc"/>
    <property type="match status" value="1"/>
</dbReference>
<feature type="compositionally biased region" description="Basic and acidic residues" evidence="22">
    <location>
        <begin position="887"/>
        <end position="916"/>
    </location>
</feature>